<keyword evidence="2" id="KW-1185">Reference proteome</keyword>
<name>A0A091CU90_FUKDA</name>
<dbReference type="EMBL" id="KN124190">
    <property type="protein sequence ID" value="KFO22042.1"/>
    <property type="molecule type" value="Genomic_DNA"/>
</dbReference>
<dbReference type="Proteomes" id="UP000028990">
    <property type="component" value="Unassembled WGS sequence"/>
</dbReference>
<protein>
    <submittedName>
        <fullName evidence="1">Uncharacterized protein</fullName>
    </submittedName>
</protein>
<evidence type="ECO:0000313" key="2">
    <source>
        <dbReference type="Proteomes" id="UP000028990"/>
    </source>
</evidence>
<accession>A0A091CU90</accession>
<sequence length="146" mass="16295">MLHGAPSAYFRRCHLPNCDLAGPQRGVPSSLAEDHRGMVETILKRTLVSAPTDVTAGVRTPPGRNHRSSLQSLLNKCWGSRGFRETEERTTEATVMAALELHGSDQCQVFMRPVRKGRQKTLGRWSFRSVECCLVTETTELDVFPL</sequence>
<proteinExistence type="predicted"/>
<evidence type="ECO:0000313" key="1">
    <source>
        <dbReference type="EMBL" id="KFO22042.1"/>
    </source>
</evidence>
<reference evidence="1 2" key="1">
    <citation type="submission" date="2013-11" db="EMBL/GenBank/DDBJ databases">
        <title>The Damaraland mole rat (Fukomys damarensis) genome and evolution of African mole rats.</title>
        <authorList>
            <person name="Gladyshev V.N."/>
            <person name="Fang X."/>
        </authorList>
    </citation>
    <scope>NUCLEOTIDE SEQUENCE [LARGE SCALE GENOMIC DNA]</scope>
    <source>
        <tissue evidence="1">Liver</tissue>
    </source>
</reference>
<organism evidence="1 2">
    <name type="scientific">Fukomys damarensis</name>
    <name type="common">Damaraland mole rat</name>
    <name type="synonym">Cryptomys damarensis</name>
    <dbReference type="NCBI Taxonomy" id="885580"/>
    <lineage>
        <taxon>Eukaryota</taxon>
        <taxon>Metazoa</taxon>
        <taxon>Chordata</taxon>
        <taxon>Craniata</taxon>
        <taxon>Vertebrata</taxon>
        <taxon>Euteleostomi</taxon>
        <taxon>Mammalia</taxon>
        <taxon>Eutheria</taxon>
        <taxon>Euarchontoglires</taxon>
        <taxon>Glires</taxon>
        <taxon>Rodentia</taxon>
        <taxon>Hystricomorpha</taxon>
        <taxon>Bathyergidae</taxon>
        <taxon>Fukomys</taxon>
    </lineage>
</organism>
<dbReference type="AlphaFoldDB" id="A0A091CU90"/>
<gene>
    <name evidence="1" type="ORF">H920_16585</name>
</gene>